<dbReference type="AlphaFoldDB" id="A0A8K0VW81"/>
<dbReference type="Proteomes" id="UP000813461">
    <property type="component" value="Unassembled WGS sequence"/>
</dbReference>
<gene>
    <name evidence="2" type="ORF">FB567DRAFT_529743</name>
</gene>
<accession>A0A8K0VW81</accession>
<feature type="compositionally biased region" description="Low complexity" evidence="1">
    <location>
        <begin position="507"/>
        <end position="520"/>
    </location>
</feature>
<feature type="region of interest" description="Disordered" evidence="1">
    <location>
        <begin position="224"/>
        <end position="266"/>
    </location>
</feature>
<evidence type="ECO:0000313" key="3">
    <source>
        <dbReference type="Proteomes" id="UP000813461"/>
    </source>
</evidence>
<feature type="region of interest" description="Disordered" evidence="1">
    <location>
        <begin position="361"/>
        <end position="559"/>
    </location>
</feature>
<evidence type="ECO:0008006" key="4">
    <source>
        <dbReference type="Google" id="ProtNLM"/>
    </source>
</evidence>
<proteinExistence type="predicted"/>
<name>A0A8K0VW81_9PLEO</name>
<comment type="caution">
    <text evidence="2">The sequence shown here is derived from an EMBL/GenBank/DDBJ whole genome shotgun (WGS) entry which is preliminary data.</text>
</comment>
<reference evidence="2" key="1">
    <citation type="journal article" date="2021" name="Nat. Commun.">
        <title>Genetic determinants of endophytism in the Arabidopsis root mycobiome.</title>
        <authorList>
            <person name="Mesny F."/>
            <person name="Miyauchi S."/>
            <person name="Thiergart T."/>
            <person name="Pickel B."/>
            <person name="Atanasova L."/>
            <person name="Karlsson M."/>
            <person name="Huettel B."/>
            <person name="Barry K.W."/>
            <person name="Haridas S."/>
            <person name="Chen C."/>
            <person name="Bauer D."/>
            <person name="Andreopoulos W."/>
            <person name="Pangilinan J."/>
            <person name="LaButti K."/>
            <person name="Riley R."/>
            <person name="Lipzen A."/>
            <person name="Clum A."/>
            <person name="Drula E."/>
            <person name="Henrissat B."/>
            <person name="Kohler A."/>
            <person name="Grigoriev I.V."/>
            <person name="Martin F.M."/>
            <person name="Hacquard S."/>
        </authorList>
    </citation>
    <scope>NUCLEOTIDE SEQUENCE</scope>
    <source>
        <strain evidence="2">MPI-SDFR-AT-0120</strain>
    </source>
</reference>
<feature type="compositionally biased region" description="Polar residues" evidence="1">
    <location>
        <begin position="544"/>
        <end position="555"/>
    </location>
</feature>
<keyword evidence="3" id="KW-1185">Reference proteome</keyword>
<feature type="compositionally biased region" description="Acidic residues" evidence="1">
    <location>
        <begin position="386"/>
        <end position="398"/>
    </location>
</feature>
<dbReference type="OrthoDB" id="5382953at2759"/>
<sequence length="667" mass="75333">MPTPEGDVLKPVDPAITDSDEWEIFILSNAQVVYESNGKPASLLSAYAHTPLKVQGRLEPPGRGQTKYLLNKPYKPVDIEIRQVTRFSYGEMTDGEFVIWAQGKAGWFEIRPASHYQSIYVDMIQAVQLLYFVTDIYSEPRKKGGGPNPQLIYQEYAEDDRFPCDDPVAAAEIFHKHHVFLMMCFLIRAQGISWSNTPIYQYFKRQYPQDFETCKARIEGRFTQALPERPSRTTKPSPRAATPVTVPKTKDTRGKTAVQKPQSAPKKDNNWWEAAVLFEFIQKTVNQRALRPGRNHITLERVAQLIVKRYEIDDVETAQNVLSVHAQNLCYMMDHPRRKSIRFYVEEPIYRELAAGHSLTAAEQRRAEGVGLKPRKDHGTLKDEGTESSDTSDDEEDVITTPVRRPPGRRKRGRLSVLRPRSSKFSGKSKGIQREKDKAGKGKAPVRNSDSSDGDPDAETSDKPTDSEDEMGIDTPTQALSPGREKRKLDETDADEAEDQTRRKRAASSSITPESPPTTAESEDEDNAQDETVVPLPLRHRPTNHASSRPNSSHTKPAITPLLVSSPLPTYTSNGPRDSWICNFDGCTQRIYGCSKELGRQLITEHLEDHAKGREKVVGILWREQDKLHLPVSNLIKKIREMSEASTPLFPLGVGERVQPRPIERHV</sequence>
<dbReference type="EMBL" id="JAGMVJ010000013">
    <property type="protein sequence ID" value="KAH7083702.1"/>
    <property type="molecule type" value="Genomic_DNA"/>
</dbReference>
<evidence type="ECO:0000313" key="2">
    <source>
        <dbReference type="EMBL" id="KAH7083702.1"/>
    </source>
</evidence>
<protein>
    <recommendedName>
        <fullName evidence="4">DNA (cytosine-5)-methyltransferase 1 replication foci domain-containing protein</fullName>
    </recommendedName>
</protein>
<evidence type="ECO:0000256" key="1">
    <source>
        <dbReference type="SAM" id="MobiDB-lite"/>
    </source>
</evidence>
<organism evidence="2 3">
    <name type="scientific">Paraphoma chrysanthemicola</name>
    <dbReference type="NCBI Taxonomy" id="798071"/>
    <lineage>
        <taxon>Eukaryota</taxon>
        <taxon>Fungi</taxon>
        <taxon>Dikarya</taxon>
        <taxon>Ascomycota</taxon>
        <taxon>Pezizomycotina</taxon>
        <taxon>Dothideomycetes</taxon>
        <taxon>Pleosporomycetidae</taxon>
        <taxon>Pleosporales</taxon>
        <taxon>Pleosporineae</taxon>
        <taxon>Phaeosphaeriaceae</taxon>
        <taxon>Paraphoma</taxon>
    </lineage>
</organism>